<proteinExistence type="predicted"/>
<keyword evidence="2" id="KW-1185">Reference proteome</keyword>
<evidence type="ECO:0008006" key="3">
    <source>
        <dbReference type="Google" id="ProtNLM"/>
    </source>
</evidence>
<comment type="caution">
    <text evidence="1">The sequence shown here is derived from an EMBL/GenBank/DDBJ whole genome shotgun (WGS) entry which is preliminary data.</text>
</comment>
<evidence type="ECO:0000313" key="2">
    <source>
        <dbReference type="Proteomes" id="UP000635885"/>
    </source>
</evidence>
<reference evidence="2" key="1">
    <citation type="journal article" date="2019" name="Int. J. Syst. Evol. Microbiol.">
        <title>The Global Catalogue of Microorganisms (GCM) 10K type strain sequencing project: providing services to taxonomists for standard genome sequencing and annotation.</title>
        <authorList>
            <consortium name="The Broad Institute Genomics Platform"/>
            <consortium name="The Broad Institute Genome Sequencing Center for Infectious Disease"/>
            <person name="Wu L."/>
            <person name="Ma J."/>
        </authorList>
    </citation>
    <scope>NUCLEOTIDE SEQUENCE [LARGE SCALE GENOMIC DNA]</scope>
    <source>
        <strain evidence="2">CGMCC 1.12479</strain>
    </source>
</reference>
<sequence>MAIITELFYLPPIEYFVAIQHEKEIFLDLDENYQKQTYRNRTQIRLANKVETLSIPVIGGNKNVKTSQIKIDHSQKWMNVHLRGIQSAYGKAPFFEFYFPYLEQVFLKKFDLLTEFNRELLTVCLKLLQLDISVKNYDQTIVKSEIKDIRGVINAKSGYAERDIYDALPYSQLFGLDFVPNMSLIDLLFCMGPESKDILIKSQKNH</sequence>
<gene>
    <name evidence="1" type="ORF">GCM10010993_13180</name>
</gene>
<evidence type="ECO:0000313" key="1">
    <source>
        <dbReference type="EMBL" id="GGC35674.1"/>
    </source>
</evidence>
<dbReference type="RefSeq" id="WP_188440970.1">
    <property type="nucleotide sequence ID" value="NZ_BMFD01000004.1"/>
</dbReference>
<name>A0ABQ1MDL3_9BACT</name>
<protein>
    <recommendedName>
        <fullName evidence="3">WbqC-like protein</fullName>
    </recommendedName>
</protein>
<organism evidence="1 2">
    <name type="scientific">Belliella aquatica</name>
    <dbReference type="NCBI Taxonomy" id="1323734"/>
    <lineage>
        <taxon>Bacteria</taxon>
        <taxon>Pseudomonadati</taxon>
        <taxon>Bacteroidota</taxon>
        <taxon>Cytophagia</taxon>
        <taxon>Cytophagales</taxon>
        <taxon>Cyclobacteriaceae</taxon>
        <taxon>Belliella</taxon>
    </lineage>
</organism>
<dbReference type="Proteomes" id="UP000635885">
    <property type="component" value="Unassembled WGS sequence"/>
</dbReference>
<dbReference type="EMBL" id="BMFD01000004">
    <property type="protein sequence ID" value="GGC35674.1"/>
    <property type="molecule type" value="Genomic_DNA"/>
</dbReference>
<dbReference type="Pfam" id="PF08889">
    <property type="entry name" value="WbqC"/>
    <property type="match status" value="1"/>
</dbReference>
<accession>A0ABQ1MDL3</accession>
<dbReference type="InterPro" id="IPR014985">
    <property type="entry name" value="WbqC"/>
</dbReference>